<gene>
    <name evidence="2" type="ORF">AWZ03_011237</name>
</gene>
<dbReference type="GO" id="GO:0005634">
    <property type="term" value="C:nucleus"/>
    <property type="evidence" value="ECO:0007669"/>
    <property type="project" value="TreeGrafter"/>
</dbReference>
<dbReference type="InterPro" id="IPR050863">
    <property type="entry name" value="CenT-Element_Derived"/>
</dbReference>
<dbReference type="Pfam" id="PF03184">
    <property type="entry name" value="DDE_1"/>
    <property type="match status" value="1"/>
</dbReference>
<dbReference type="EMBL" id="LSRL02000243">
    <property type="protein sequence ID" value="TDG42349.1"/>
    <property type="molecule type" value="Genomic_DNA"/>
</dbReference>
<organism evidence="2 3">
    <name type="scientific">Drosophila navojoa</name>
    <name type="common">Fruit fly</name>
    <dbReference type="NCBI Taxonomy" id="7232"/>
    <lineage>
        <taxon>Eukaryota</taxon>
        <taxon>Metazoa</taxon>
        <taxon>Ecdysozoa</taxon>
        <taxon>Arthropoda</taxon>
        <taxon>Hexapoda</taxon>
        <taxon>Insecta</taxon>
        <taxon>Pterygota</taxon>
        <taxon>Neoptera</taxon>
        <taxon>Endopterygota</taxon>
        <taxon>Diptera</taxon>
        <taxon>Brachycera</taxon>
        <taxon>Muscomorpha</taxon>
        <taxon>Ephydroidea</taxon>
        <taxon>Drosophilidae</taxon>
        <taxon>Drosophila</taxon>
    </lineage>
</organism>
<dbReference type="PANTHER" id="PTHR19303">
    <property type="entry name" value="TRANSPOSON"/>
    <property type="match status" value="1"/>
</dbReference>
<dbReference type="OMA" id="SEIFTTW"/>
<proteinExistence type="predicted"/>
<protein>
    <recommendedName>
        <fullName evidence="1">DDE-1 domain-containing protein</fullName>
    </recommendedName>
</protein>
<keyword evidence="3" id="KW-1185">Reference proteome</keyword>
<evidence type="ECO:0000313" key="3">
    <source>
        <dbReference type="Proteomes" id="UP000295192"/>
    </source>
</evidence>
<accession>A0A484B0F7</accession>
<dbReference type="GO" id="GO:0003677">
    <property type="term" value="F:DNA binding"/>
    <property type="evidence" value="ECO:0007669"/>
    <property type="project" value="TreeGrafter"/>
</dbReference>
<comment type="caution">
    <text evidence="2">The sequence shown here is derived from an EMBL/GenBank/DDBJ whole genome shotgun (WGS) entry which is preliminary data.</text>
</comment>
<name>A0A484B0F7_DRONA</name>
<evidence type="ECO:0000313" key="2">
    <source>
        <dbReference type="EMBL" id="TDG42349.1"/>
    </source>
</evidence>
<sequence>MPSKKCDPKKWLTQIWPTLRKDFSDDDIFSADEIGLFYKLTPDKTLNMKGEQCTGGELSKERITLLLAANMSGTLKKKLLVIGTSKHPRSLGNVHFLPVDYFSNRQAWMTSEIFTTWVRDWNAELMQQKKKILLLIDDCPAHPIISNLTNITLVCLPSNTNAKLILQPMSQGIIRVIKSTYRKNLILKIISDMENSIDENYPKVTILDALLMINDAWQQLSPETIANCFRQSGLAETNLDAPHSSFSNDIEIDDDIPLSDWATALRVQLPISKEVLDEYVLIDNGLAICGEPSEDSIVKDIFDEDQDSDDSVEDQNEDVTAPSALEAFQAAEVLSRFVHSNCSDESLRHSMSHLNNVVRNYFYISKTTAKQSKISEYLVN</sequence>
<feature type="domain" description="DDE-1" evidence="1">
    <location>
        <begin position="60"/>
        <end position="229"/>
    </location>
</feature>
<evidence type="ECO:0000259" key="1">
    <source>
        <dbReference type="Pfam" id="PF03184"/>
    </source>
</evidence>
<dbReference type="AlphaFoldDB" id="A0A484B0F7"/>
<reference evidence="2 3" key="1">
    <citation type="journal article" date="2019" name="J. Hered.">
        <title>An Improved Genome Assembly for Drosophila navojoa, the Basal Species in the mojavensis Cluster.</title>
        <authorList>
            <person name="Vanderlinde T."/>
            <person name="Dupim E.G."/>
            <person name="Nazario-Yepiz N.O."/>
            <person name="Carvalho A.B."/>
        </authorList>
    </citation>
    <scope>NUCLEOTIDE SEQUENCE [LARGE SCALE GENOMIC DNA]</scope>
    <source>
        <strain evidence="2">Navoj_Jal97</strain>
        <tissue evidence="2">Whole organism</tissue>
    </source>
</reference>
<dbReference type="Proteomes" id="UP000295192">
    <property type="component" value="Unassembled WGS sequence"/>
</dbReference>
<dbReference type="InterPro" id="IPR004875">
    <property type="entry name" value="DDE_SF_endonuclease_dom"/>
</dbReference>
<dbReference type="OrthoDB" id="9909311at2759"/>
<dbReference type="PANTHER" id="PTHR19303:SF73">
    <property type="entry name" value="PROTEIN PDC2"/>
    <property type="match status" value="1"/>
</dbReference>